<dbReference type="PANTHER" id="PTHR43137">
    <property type="entry name" value="DIHYDROOROTASE"/>
    <property type="match status" value="1"/>
</dbReference>
<evidence type="ECO:0000313" key="9">
    <source>
        <dbReference type="EMBL" id="KAJ1967730.1"/>
    </source>
</evidence>
<dbReference type="Proteomes" id="UP001150925">
    <property type="component" value="Unassembled WGS sequence"/>
</dbReference>
<dbReference type="PIRSF" id="PIRSF001237">
    <property type="entry name" value="DHOdimr"/>
    <property type="match status" value="1"/>
</dbReference>
<dbReference type="FunFam" id="3.20.20.140:FF:000071">
    <property type="entry name" value="Dihydroorotase, homodimeric type, variant"/>
    <property type="match status" value="1"/>
</dbReference>
<evidence type="ECO:0000256" key="4">
    <source>
        <dbReference type="ARBA" id="ARBA00022723"/>
    </source>
</evidence>
<name>A0A9W8AXE2_9FUNG</name>
<keyword evidence="7" id="KW-0665">Pyrimidine biosynthesis</keyword>
<feature type="domain" description="Amidohydrolase-related" evidence="8">
    <location>
        <begin position="55"/>
        <end position="186"/>
    </location>
</feature>
<dbReference type="Gene3D" id="3.20.20.140">
    <property type="entry name" value="Metal-dependent hydrolases"/>
    <property type="match status" value="1"/>
</dbReference>
<accession>A0A9W8AXE2</accession>
<dbReference type="GO" id="GO:0006207">
    <property type="term" value="P:'de novo' pyrimidine nucleobase biosynthetic process"/>
    <property type="evidence" value="ECO:0007669"/>
    <property type="project" value="TreeGrafter"/>
</dbReference>
<evidence type="ECO:0000256" key="5">
    <source>
        <dbReference type="ARBA" id="ARBA00022801"/>
    </source>
</evidence>
<dbReference type="AlphaFoldDB" id="A0A9W8AXE2"/>
<organism evidence="9 10">
    <name type="scientific">Dispira parvispora</name>
    <dbReference type="NCBI Taxonomy" id="1520584"/>
    <lineage>
        <taxon>Eukaryota</taxon>
        <taxon>Fungi</taxon>
        <taxon>Fungi incertae sedis</taxon>
        <taxon>Zoopagomycota</taxon>
        <taxon>Kickxellomycotina</taxon>
        <taxon>Dimargaritomycetes</taxon>
        <taxon>Dimargaritales</taxon>
        <taxon>Dimargaritaceae</taxon>
        <taxon>Dispira</taxon>
    </lineage>
</organism>
<dbReference type="InterPro" id="IPR006680">
    <property type="entry name" value="Amidohydro-rel"/>
</dbReference>
<keyword evidence="5 9" id="KW-0378">Hydrolase</keyword>
<dbReference type="NCBIfam" id="TIGR00856">
    <property type="entry name" value="pyrC_dimer"/>
    <property type="match status" value="1"/>
</dbReference>
<dbReference type="HAMAP" id="MF_00219">
    <property type="entry name" value="PyrC_classII"/>
    <property type="match status" value="1"/>
</dbReference>
<dbReference type="SUPFAM" id="SSF51556">
    <property type="entry name" value="Metallo-dependent hydrolases"/>
    <property type="match status" value="1"/>
</dbReference>
<dbReference type="CDD" id="cd01294">
    <property type="entry name" value="DHOase"/>
    <property type="match status" value="1"/>
</dbReference>
<keyword evidence="4" id="KW-0479">Metal-binding</keyword>
<dbReference type="EMBL" id="JANBPY010000291">
    <property type="protein sequence ID" value="KAJ1967730.1"/>
    <property type="molecule type" value="Genomic_DNA"/>
</dbReference>
<evidence type="ECO:0000256" key="7">
    <source>
        <dbReference type="ARBA" id="ARBA00022975"/>
    </source>
</evidence>
<dbReference type="GO" id="GO:0046872">
    <property type="term" value="F:metal ion binding"/>
    <property type="evidence" value="ECO:0007669"/>
    <property type="project" value="UniProtKB-KW"/>
</dbReference>
<protein>
    <recommendedName>
        <fullName evidence="3">dihydroorotase</fullName>
        <ecNumber evidence="3">3.5.2.3</ecNumber>
    </recommendedName>
</protein>
<comment type="caution">
    <text evidence="9">The sequence shown here is derived from an EMBL/GenBank/DDBJ whole genome shotgun (WGS) entry which is preliminary data.</text>
</comment>
<proteinExistence type="inferred from homology"/>
<dbReference type="InterPro" id="IPR032466">
    <property type="entry name" value="Metal_Hydrolase"/>
</dbReference>
<keyword evidence="10" id="KW-1185">Reference proteome</keyword>
<dbReference type="PROSITE" id="PS00482">
    <property type="entry name" value="DIHYDROOROTASE_1"/>
    <property type="match status" value="1"/>
</dbReference>
<comment type="similarity">
    <text evidence="2">Belongs to the metallo-dependent hydrolases superfamily. DHOase family. Class II DHOase subfamily.</text>
</comment>
<dbReference type="InterPro" id="IPR004721">
    <property type="entry name" value="DHOdimr"/>
</dbReference>
<keyword evidence="6" id="KW-0862">Zinc</keyword>
<dbReference type="OrthoDB" id="1670005at2759"/>
<evidence type="ECO:0000259" key="8">
    <source>
        <dbReference type="Pfam" id="PF04909"/>
    </source>
</evidence>
<dbReference type="InterPro" id="IPR002195">
    <property type="entry name" value="Dihydroorotase_CS"/>
</dbReference>
<reference evidence="9" key="1">
    <citation type="submission" date="2022-07" db="EMBL/GenBank/DDBJ databases">
        <title>Phylogenomic reconstructions and comparative analyses of Kickxellomycotina fungi.</title>
        <authorList>
            <person name="Reynolds N.K."/>
            <person name="Stajich J.E."/>
            <person name="Barry K."/>
            <person name="Grigoriev I.V."/>
            <person name="Crous P."/>
            <person name="Smith M.E."/>
        </authorList>
    </citation>
    <scope>NUCLEOTIDE SEQUENCE</scope>
    <source>
        <strain evidence="9">RSA 1196</strain>
    </source>
</reference>
<evidence type="ECO:0000256" key="6">
    <source>
        <dbReference type="ARBA" id="ARBA00022833"/>
    </source>
</evidence>
<comment type="pathway">
    <text evidence="1">Pyrimidine metabolism; UMP biosynthesis via de novo pathway; (S)-dihydroorotate from bicarbonate: step 3/3.</text>
</comment>
<dbReference type="GO" id="GO:0005737">
    <property type="term" value="C:cytoplasm"/>
    <property type="evidence" value="ECO:0007669"/>
    <property type="project" value="TreeGrafter"/>
</dbReference>
<dbReference type="GO" id="GO:0006221">
    <property type="term" value="P:pyrimidine nucleotide biosynthetic process"/>
    <property type="evidence" value="ECO:0007669"/>
    <property type="project" value="UniProtKB-KW"/>
</dbReference>
<dbReference type="GO" id="GO:0004151">
    <property type="term" value="F:dihydroorotase activity"/>
    <property type="evidence" value="ECO:0007669"/>
    <property type="project" value="UniProtKB-EC"/>
</dbReference>
<dbReference type="PROSITE" id="PS00483">
    <property type="entry name" value="DIHYDROOROTASE_2"/>
    <property type="match status" value="1"/>
</dbReference>
<evidence type="ECO:0000256" key="2">
    <source>
        <dbReference type="ARBA" id="ARBA00005631"/>
    </source>
</evidence>
<dbReference type="PANTHER" id="PTHR43137:SF1">
    <property type="entry name" value="DIHYDROOROTASE"/>
    <property type="match status" value="1"/>
</dbReference>
<sequence length="371" mass="40993">MTTPSGTQELVLPYAADMHVHLRQGDLMRMVTKLVRPGGVDTVYVMPNLQPPITTTEQALAYRDQLQALEPNVTYLMSLYLSPDLTPEEIRKAAQAGVVGVKSYPRGVTTNSDAGIESYETYYPVFQAMEEVGMVLNLHGEVPSDRDNGICVLNAEKVFLKHLKKLHQAFPRLRIILEHATTQDAVEMVKSLGDTVGCTITVHHLELIVDDWAGFHHNFCKPVAKYPHDREALRAVIKAGHPRFFLGSDSAPHPRSAKENVHSCAGVFTSPLVLPYLATLLESFGALDRLQGFACEFGRAFYGLPLPAPSAPTVRLQRMPVAKLSEMEELPFLVPQSFSFAKDESDAQPSASSEVVPFLAGRTLTWRIVES</sequence>
<evidence type="ECO:0000256" key="3">
    <source>
        <dbReference type="ARBA" id="ARBA00012860"/>
    </source>
</evidence>
<dbReference type="EC" id="3.5.2.3" evidence="3"/>
<gene>
    <name evidence="9" type="primary">URA4</name>
    <name evidence="9" type="ORF">IWQ62_001675</name>
</gene>
<evidence type="ECO:0000313" key="10">
    <source>
        <dbReference type="Proteomes" id="UP001150925"/>
    </source>
</evidence>
<dbReference type="Pfam" id="PF04909">
    <property type="entry name" value="Amidohydro_2"/>
    <property type="match status" value="1"/>
</dbReference>
<evidence type="ECO:0000256" key="1">
    <source>
        <dbReference type="ARBA" id="ARBA00004880"/>
    </source>
</evidence>